<evidence type="ECO:0008006" key="6">
    <source>
        <dbReference type="Google" id="ProtNLM"/>
    </source>
</evidence>
<keyword evidence="1" id="KW-0175">Coiled coil</keyword>
<dbReference type="GO" id="GO:0000150">
    <property type="term" value="F:DNA strand exchange activity"/>
    <property type="evidence" value="ECO:0007669"/>
    <property type="project" value="InterPro"/>
</dbReference>
<dbReference type="Pfam" id="PF07508">
    <property type="entry name" value="Recombinase"/>
    <property type="match status" value="1"/>
</dbReference>
<dbReference type="RefSeq" id="WP_103240155.1">
    <property type="nucleotide sequence ID" value="NZ_JANJZD010000012.1"/>
</dbReference>
<sequence length="545" mass="62907">MKRAKLNNDKITALYCRLSKDDGTNNESMSISTQKTMLKDYAKRNGFLNCQFYVDDGYSGTNYDRPAFRQLIEDIQDGEVSTLITKDLSRLGRNYLETGTYIEVFFPNHNVRYIAINDGVDSIDNAQMDITPFRNIINEMYAKDTSRKIKSALHARKMQGKYMATTAPFGYQKDEKDHNHLVIDEVTAPIVELIFSIAEEGVGLHTICNRLRKAKVIKPSFYKKEMFERYTDEEKMYDWDTAYVSKILHDPVYAGNLTVAERPTKTMRSKKRQYIPYAEREVIYGTHEPIIEQSRWNTVQKILESRPPVIGESSSGYDNIFRGVIKCADCGSAMLAKVEQKRKRNNVLDKTFYCCTKYRKFGKEGCSSHIIEARTVHEVVLADIQKHAGQALTDRKAMVTDIAERLNLQMSADREQQKKELRQCKQRVSEIENLYAKLYEDLTRELLTEKRFQMLSARFDSEQEELTAKIKELEKSAIADKEQLSSIEQFAEQISGYAGITELNFKIINQLIEKILVSEPVEIDGQKTQRLTIHYKFIGALETLE</sequence>
<dbReference type="InterPro" id="IPR050639">
    <property type="entry name" value="SSR_resolvase"/>
</dbReference>
<dbReference type="Proteomes" id="UP000236311">
    <property type="component" value="Unassembled WGS sequence"/>
</dbReference>
<feature type="domain" description="Resolvase/invertase-type recombinase catalytic" evidence="2">
    <location>
        <begin position="11"/>
        <end position="160"/>
    </location>
</feature>
<evidence type="ECO:0000313" key="4">
    <source>
        <dbReference type="EMBL" id="SOY30100.1"/>
    </source>
</evidence>
<dbReference type="Gene3D" id="3.40.50.1390">
    <property type="entry name" value="Resolvase, N-terminal catalytic domain"/>
    <property type="match status" value="1"/>
</dbReference>
<gene>
    <name evidence="4" type="ORF">AMURIS_02823</name>
</gene>
<dbReference type="PROSITE" id="PS51737">
    <property type="entry name" value="RECOMBINASE_DNA_BIND"/>
    <property type="match status" value="1"/>
</dbReference>
<name>A0A2K4ZI03_9FIRM</name>
<dbReference type="InterPro" id="IPR006119">
    <property type="entry name" value="Resolv_N"/>
</dbReference>
<dbReference type="InterPro" id="IPR025378">
    <property type="entry name" value="DUF4368"/>
</dbReference>
<dbReference type="Gene3D" id="3.90.1750.20">
    <property type="entry name" value="Putative Large Serine Recombinase, Chain B, Domain 2"/>
    <property type="match status" value="1"/>
</dbReference>
<proteinExistence type="predicted"/>
<feature type="domain" description="Recombinase" evidence="3">
    <location>
        <begin position="168"/>
        <end position="309"/>
    </location>
</feature>
<dbReference type="SUPFAM" id="SSF53041">
    <property type="entry name" value="Resolvase-like"/>
    <property type="match status" value="1"/>
</dbReference>
<dbReference type="InterPro" id="IPR011109">
    <property type="entry name" value="DNA_bind_recombinase_dom"/>
</dbReference>
<evidence type="ECO:0000313" key="5">
    <source>
        <dbReference type="Proteomes" id="UP000236311"/>
    </source>
</evidence>
<reference evidence="4 5" key="1">
    <citation type="submission" date="2018-01" db="EMBL/GenBank/DDBJ databases">
        <authorList>
            <person name="Gaut B.S."/>
            <person name="Morton B.R."/>
            <person name="Clegg M.T."/>
            <person name="Duvall M.R."/>
        </authorList>
    </citation>
    <scope>NUCLEOTIDE SEQUENCE [LARGE SCALE GENOMIC DNA]</scope>
    <source>
        <strain evidence="4">GP69</strain>
    </source>
</reference>
<dbReference type="SMART" id="SM00857">
    <property type="entry name" value="Resolvase"/>
    <property type="match status" value="1"/>
</dbReference>
<dbReference type="InterPro" id="IPR025827">
    <property type="entry name" value="Zn_ribbon_recom_dom"/>
</dbReference>
<dbReference type="Pfam" id="PF00239">
    <property type="entry name" value="Resolvase"/>
    <property type="match status" value="1"/>
</dbReference>
<keyword evidence="5" id="KW-1185">Reference proteome</keyword>
<dbReference type="Pfam" id="PF13408">
    <property type="entry name" value="Zn_ribbon_recom"/>
    <property type="match status" value="1"/>
</dbReference>
<evidence type="ECO:0000259" key="2">
    <source>
        <dbReference type="PROSITE" id="PS51736"/>
    </source>
</evidence>
<evidence type="ECO:0000259" key="3">
    <source>
        <dbReference type="PROSITE" id="PS51737"/>
    </source>
</evidence>
<evidence type="ECO:0000256" key="1">
    <source>
        <dbReference type="SAM" id="Coils"/>
    </source>
</evidence>
<organism evidence="4 5">
    <name type="scientific">Acetatifactor muris</name>
    <dbReference type="NCBI Taxonomy" id="879566"/>
    <lineage>
        <taxon>Bacteria</taxon>
        <taxon>Bacillati</taxon>
        <taxon>Bacillota</taxon>
        <taxon>Clostridia</taxon>
        <taxon>Lachnospirales</taxon>
        <taxon>Lachnospiraceae</taxon>
        <taxon>Acetatifactor</taxon>
    </lineage>
</organism>
<dbReference type="PANTHER" id="PTHR30461:SF23">
    <property type="entry name" value="DNA RECOMBINASE-RELATED"/>
    <property type="match status" value="1"/>
</dbReference>
<protein>
    <recommendedName>
        <fullName evidence="6">Recombinase</fullName>
    </recommendedName>
</protein>
<dbReference type="OrthoDB" id="9784557at2"/>
<dbReference type="CDD" id="cd03770">
    <property type="entry name" value="SR_TndX_transposase"/>
    <property type="match status" value="1"/>
</dbReference>
<accession>A0A2K4ZI03</accession>
<dbReference type="InterPro" id="IPR038109">
    <property type="entry name" value="DNA_bind_recomb_sf"/>
</dbReference>
<dbReference type="PANTHER" id="PTHR30461">
    <property type="entry name" value="DNA-INVERTASE FROM LAMBDOID PROPHAGE"/>
    <property type="match status" value="1"/>
</dbReference>
<dbReference type="AlphaFoldDB" id="A0A2K4ZI03"/>
<dbReference type="PROSITE" id="PS51736">
    <property type="entry name" value="RECOMBINASES_3"/>
    <property type="match status" value="1"/>
</dbReference>
<dbReference type="GO" id="GO:0003677">
    <property type="term" value="F:DNA binding"/>
    <property type="evidence" value="ECO:0007669"/>
    <property type="project" value="InterPro"/>
</dbReference>
<dbReference type="Pfam" id="PF14287">
    <property type="entry name" value="DUF4368"/>
    <property type="match status" value="1"/>
</dbReference>
<feature type="coiled-coil region" evidence="1">
    <location>
        <begin position="407"/>
        <end position="483"/>
    </location>
</feature>
<dbReference type="EMBL" id="OFSM01000013">
    <property type="protein sequence ID" value="SOY30100.1"/>
    <property type="molecule type" value="Genomic_DNA"/>
</dbReference>
<dbReference type="InterPro" id="IPR036162">
    <property type="entry name" value="Resolvase-like_N_sf"/>
</dbReference>